<dbReference type="GO" id="GO:0005351">
    <property type="term" value="F:carbohydrate:proton symporter activity"/>
    <property type="evidence" value="ECO:0007669"/>
    <property type="project" value="TreeGrafter"/>
</dbReference>
<sequence length="451" mass="50912">MSAPSLEVRDEGIPSNVARFNQPFVSLVDEARTATKKEYQMSLWEGIRLYPKAIAYALPGSFYAFLAFQKKYSQLLTDRTYGFSAPWQAGLSGAITVGQIMELLLTGHVSERFGYKRTILAALAAIIAFIPILFFAQNIQTLVAGEFLIGIPLSAFQMLAVTYASEVCPLVLRCSLAITVNLAQVIRQLTASCISRGQIHNTSQWSYRIPFTIDPWWLVRQGRVADAINSLRRLTIVSMMVHTNELEKEMAGITRLTWAMQNLCGTGLMAYSTYFYLQARLHTSAPFNLSAAQYSHWFSWNLVFDGPHDILWTTRHIHPWPIHPCHHPVCDRLSRASRRTFHHSWAIGSMLLVYVFVYNCTIGLVVFTLAPELPATRLRSKINWKGKAGFFWDASCLLCALWSSFALPETKGRTYAELDVLFEQKASGRNFKTAIADPFNRVPEASPPRKI</sequence>
<dbReference type="InterPro" id="IPR005828">
    <property type="entry name" value="MFS_sugar_transport-like"/>
</dbReference>
<name>A0A8E2EZM1_9PEZI</name>
<keyword evidence="7" id="KW-1185">Reference proteome</keyword>
<keyword evidence="3 5" id="KW-1133">Transmembrane helix</keyword>
<gene>
    <name evidence="6" type="ORF">AOQ84DRAFT_408110</name>
</gene>
<evidence type="ECO:0000256" key="2">
    <source>
        <dbReference type="ARBA" id="ARBA00022692"/>
    </source>
</evidence>
<keyword evidence="2 5" id="KW-0812">Transmembrane</keyword>
<feature type="transmembrane region" description="Helical" evidence="5">
    <location>
        <begin position="345"/>
        <end position="370"/>
    </location>
</feature>
<evidence type="ECO:0000256" key="5">
    <source>
        <dbReference type="SAM" id="Phobius"/>
    </source>
</evidence>
<feature type="transmembrane region" description="Helical" evidence="5">
    <location>
        <begin position="118"/>
        <end position="136"/>
    </location>
</feature>
<dbReference type="PANTHER" id="PTHR48022:SF5">
    <property type="entry name" value="ALPHA-GLUCOSIDES PERMEASE MPH2-RELATED"/>
    <property type="match status" value="1"/>
</dbReference>
<keyword evidence="4 5" id="KW-0472">Membrane</keyword>
<feature type="transmembrane region" description="Helical" evidence="5">
    <location>
        <begin position="49"/>
        <end position="67"/>
    </location>
</feature>
<comment type="subcellular location">
    <subcellularLocation>
        <location evidence="1">Membrane</location>
        <topology evidence="1">Multi-pass membrane protein</topology>
    </subcellularLocation>
</comment>
<dbReference type="GO" id="GO:0016020">
    <property type="term" value="C:membrane"/>
    <property type="evidence" value="ECO:0007669"/>
    <property type="project" value="UniProtKB-SubCell"/>
</dbReference>
<evidence type="ECO:0000256" key="3">
    <source>
        <dbReference type="ARBA" id="ARBA00022989"/>
    </source>
</evidence>
<evidence type="ECO:0000256" key="4">
    <source>
        <dbReference type="ARBA" id="ARBA00023136"/>
    </source>
</evidence>
<feature type="transmembrane region" description="Helical" evidence="5">
    <location>
        <begin position="87"/>
        <end position="106"/>
    </location>
</feature>
<dbReference type="EMBL" id="KV749775">
    <property type="protein sequence ID" value="OCL07852.1"/>
    <property type="molecule type" value="Genomic_DNA"/>
</dbReference>
<dbReference type="Gene3D" id="1.20.1250.20">
    <property type="entry name" value="MFS general substrate transporter like domains"/>
    <property type="match status" value="2"/>
</dbReference>
<dbReference type="SUPFAM" id="SSF103473">
    <property type="entry name" value="MFS general substrate transporter"/>
    <property type="match status" value="1"/>
</dbReference>
<dbReference type="OrthoDB" id="6612291at2759"/>
<dbReference type="PANTHER" id="PTHR48022">
    <property type="entry name" value="PLASTIDIC GLUCOSE TRANSPORTER 4"/>
    <property type="match status" value="1"/>
</dbReference>
<dbReference type="AlphaFoldDB" id="A0A8E2EZM1"/>
<organism evidence="6 7">
    <name type="scientific">Glonium stellatum</name>
    <dbReference type="NCBI Taxonomy" id="574774"/>
    <lineage>
        <taxon>Eukaryota</taxon>
        <taxon>Fungi</taxon>
        <taxon>Dikarya</taxon>
        <taxon>Ascomycota</taxon>
        <taxon>Pezizomycotina</taxon>
        <taxon>Dothideomycetes</taxon>
        <taxon>Pleosporomycetidae</taxon>
        <taxon>Gloniales</taxon>
        <taxon>Gloniaceae</taxon>
        <taxon>Glonium</taxon>
    </lineage>
</organism>
<evidence type="ECO:0000256" key="1">
    <source>
        <dbReference type="ARBA" id="ARBA00004141"/>
    </source>
</evidence>
<evidence type="ECO:0000313" key="7">
    <source>
        <dbReference type="Proteomes" id="UP000250140"/>
    </source>
</evidence>
<reference evidence="6 7" key="1">
    <citation type="journal article" date="2016" name="Nat. Commun.">
        <title>Ectomycorrhizal ecology is imprinted in the genome of the dominant symbiotic fungus Cenococcum geophilum.</title>
        <authorList>
            <consortium name="DOE Joint Genome Institute"/>
            <person name="Peter M."/>
            <person name="Kohler A."/>
            <person name="Ohm R.A."/>
            <person name="Kuo A."/>
            <person name="Krutzmann J."/>
            <person name="Morin E."/>
            <person name="Arend M."/>
            <person name="Barry K.W."/>
            <person name="Binder M."/>
            <person name="Choi C."/>
            <person name="Clum A."/>
            <person name="Copeland A."/>
            <person name="Grisel N."/>
            <person name="Haridas S."/>
            <person name="Kipfer T."/>
            <person name="LaButti K."/>
            <person name="Lindquist E."/>
            <person name="Lipzen A."/>
            <person name="Maire R."/>
            <person name="Meier B."/>
            <person name="Mihaltcheva S."/>
            <person name="Molinier V."/>
            <person name="Murat C."/>
            <person name="Poggeler S."/>
            <person name="Quandt C.A."/>
            <person name="Sperisen C."/>
            <person name="Tritt A."/>
            <person name="Tisserant E."/>
            <person name="Crous P.W."/>
            <person name="Henrissat B."/>
            <person name="Nehls U."/>
            <person name="Egli S."/>
            <person name="Spatafora J.W."/>
            <person name="Grigoriev I.V."/>
            <person name="Martin F.M."/>
        </authorList>
    </citation>
    <scope>NUCLEOTIDE SEQUENCE [LARGE SCALE GENOMIC DNA]</scope>
    <source>
        <strain evidence="6 7">CBS 207.34</strain>
    </source>
</reference>
<protein>
    <submittedName>
        <fullName evidence="6">Uncharacterized protein</fullName>
    </submittedName>
</protein>
<dbReference type="Proteomes" id="UP000250140">
    <property type="component" value="Unassembled WGS sequence"/>
</dbReference>
<dbReference type="Pfam" id="PF00083">
    <property type="entry name" value="Sugar_tr"/>
    <property type="match status" value="1"/>
</dbReference>
<evidence type="ECO:0000313" key="6">
    <source>
        <dbReference type="EMBL" id="OCL07852.1"/>
    </source>
</evidence>
<dbReference type="InterPro" id="IPR036259">
    <property type="entry name" value="MFS_trans_sf"/>
</dbReference>
<accession>A0A8E2EZM1</accession>
<dbReference type="InterPro" id="IPR050360">
    <property type="entry name" value="MFS_Sugar_Transporters"/>
</dbReference>
<proteinExistence type="predicted"/>